<dbReference type="Proteomes" id="UP000253919">
    <property type="component" value="Unassembled WGS sequence"/>
</dbReference>
<keyword evidence="2" id="KW-1185">Reference proteome</keyword>
<protein>
    <submittedName>
        <fullName evidence="1">Uncharacterized protein</fullName>
    </submittedName>
</protein>
<evidence type="ECO:0000313" key="1">
    <source>
        <dbReference type="EMBL" id="RDC65798.1"/>
    </source>
</evidence>
<dbReference type="AlphaFoldDB" id="A0A369QUE4"/>
<sequence length="120" mass="13851">MPVILELPSVNTNSIPSYKSGIECITSQSFTTFSYPNNIVSFDTELIHEYYRRVNRSSFTNHFINEFPKISFSETAVDETTIDFNTRDFDTEITLPVKKRLIIKAKVKSVSKFVPKPYLD</sequence>
<proteinExistence type="predicted"/>
<organism evidence="1 2">
    <name type="scientific">Adhaeribacter pallidiroseus</name>
    <dbReference type="NCBI Taxonomy" id="2072847"/>
    <lineage>
        <taxon>Bacteria</taxon>
        <taxon>Pseudomonadati</taxon>
        <taxon>Bacteroidota</taxon>
        <taxon>Cytophagia</taxon>
        <taxon>Cytophagales</taxon>
        <taxon>Hymenobacteraceae</taxon>
        <taxon>Adhaeribacter</taxon>
    </lineage>
</organism>
<accession>A0A369QUE4</accession>
<dbReference type="EMBL" id="QASA01000001">
    <property type="protein sequence ID" value="RDC65798.1"/>
    <property type="molecule type" value="Genomic_DNA"/>
</dbReference>
<comment type="caution">
    <text evidence="1">The sequence shown here is derived from an EMBL/GenBank/DDBJ whole genome shotgun (WGS) entry which is preliminary data.</text>
</comment>
<reference evidence="1 2" key="1">
    <citation type="submission" date="2018-04" db="EMBL/GenBank/DDBJ databases">
        <title>Adhaeribacter sp. HMF7616 genome sequencing and assembly.</title>
        <authorList>
            <person name="Kang H."/>
            <person name="Kang J."/>
            <person name="Cha I."/>
            <person name="Kim H."/>
            <person name="Joh K."/>
        </authorList>
    </citation>
    <scope>NUCLEOTIDE SEQUENCE [LARGE SCALE GENOMIC DNA]</scope>
    <source>
        <strain evidence="1 2">HMF7616</strain>
    </source>
</reference>
<gene>
    <name evidence="1" type="ORF">AHMF7616_04428</name>
</gene>
<name>A0A369QUE4_9BACT</name>
<evidence type="ECO:0000313" key="2">
    <source>
        <dbReference type="Proteomes" id="UP000253919"/>
    </source>
</evidence>